<dbReference type="Gene3D" id="1.10.10.10">
    <property type="entry name" value="Winged helix-like DNA-binding domain superfamily/Winged helix DNA-binding domain"/>
    <property type="match status" value="1"/>
</dbReference>
<dbReference type="InterPro" id="IPR036388">
    <property type="entry name" value="WH-like_DNA-bd_sf"/>
</dbReference>
<dbReference type="Proteomes" id="UP000529310">
    <property type="component" value="Unassembled WGS sequence"/>
</dbReference>
<dbReference type="EMBL" id="JACHWQ010000003">
    <property type="protein sequence ID" value="MBB2975762.1"/>
    <property type="molecule type" value="Genomic_DNA"/>
</dbReference>
<dbReference type="RefSeq" id="WP_165141022.1">
    <property type="nucleotide sequence ID" value="NZ_CP049255.1"/>
</dbReference>
<dbReference type="GO" id="GO:0005829">
    <property type="term" value="C:cytosol"/>
    <property type="evidence" value="ECO:0007669"/>
    <property type="project" value="TreeGrafter"/>
</dbReference>
<dbReference type="InterPro" id="IPR011008">
    <property type="entry name" value="Dimeric_a/b-barrel"/>
</dbReference>
<evidence type="ECO:0000259" key="4">
    <source>
        <dbReference type="PROSITE" id="PS50956"/>
    </source>
</evidence>
<reference evidence="5 6" key="1">
    <citation type="submission" date="2020-08" db="EMBL/GenBank/DDBJ databases">
        <title>Sequencing the genomes of 1000 actinobacteria strains.</title>
        <authorList>
            <person name="Klenk H.-P."/>
        </authorList>
    </citation>
    <scope>NUCLEOTIDE SEQUENCE [LARGE SCALE GENOMIC DNA]</scope>
    <source>
        <strain evidence="5 6">DSM 27099</strain>
    </source>
</reference>
<dbReference type="InterPro" id="IPR019888">
    <property type="entry name" value="Tscrpt_reg_AsnC-like"/>
</dbReference>
<dbReference type="Pfam" id="PF13412">
    <property type="entry name" value="HTH_24"/>
    <property type="match status" value="1"/>
</dbReference>
<dbReference type="PANTHER" id="PTHR30154">
    <property type="entry name" value="LEUCINE-RESPONSIVE REGULATORY PROTEIN"/>
    <property type="match status" value="1"/>
</dbReference>
<dbReference type="SMART" id="SM00344">
    <property type="entry name" value="HTH_ASNC"/>
    <property type="match status" value="1"/>
</dbReference>
<dbReference type="InterPro" id="IPR000485">
    <property type="entry name" value="AsnC-type_HTH_dom"/>
</dbReference>
<dbReference type="AlphaFoldDB" id="A0A7W4V2Q8"/>
<evidence type="ECO:0000256" key="1">
    <source>
        <dbReference type="ARBA" id="ARBA00023015"/>
    </source>
</evidence>
<keyword evidence="2 5" id="KW-0238">DNA-binding</keyword>
<comment type="caution">
    <text evidence="5">The sequence shown here is derived from an EMBL/GenBank/DDBJ whole genome shotgun (WGS) entry which is preliminary data.</text>
</comment>
<feature type="domain" description="HTH asnC-type" evidence="4">
    <location>
        <begin position="12"/>
        <end position="73"/>
    </location>
</feature>
<dbReference type="GO" id="GO:0043200">
    <property type="term" value="P:response to amino acid"/>
    <property type="evidence" value="ECO:0007669"/>
    <property type="project" value="TreeGrafter"/>
</dbReference>
<keyword evidence="6" id="KW-1185">Reference proteome</keyword>
<dbReference type="GO" id="GO:0043565">
    <property type="term" value="F:sequence-specific DNA binding"/>
    <property type="evidence" value="ECO:0007669"/>
    <property type="project" value="InterPro"/>
</dbReference>
<dbReference type="InterPro" id="IPR019887">
    <property type="entry name" value="Tscrpt_reg_AsnC/Lrp_C"/>
</dbReference>
<gene>
    <name evidence="5" type="ORF">FHX49_001329</name>
</gene>
<dbReference type="PROSITE" id="PS50956">
    <property type="entry name" value="HTH_ASNC_2"/>
    <property type="match status" value="1"/>
</dbReference>
<dbReference type="InterPro" id="IPR036390">
    <property type="entry name" value="WH_DNA-bd_sf"/>
</dbReference>
<dbReference type="SUPFAM" id="SSF54909">
    <property type="entry name" value="Dimeric alpha+beta barrel"/>
    <property type="match status" value="1"/>
</dbReference>
<dbReference type="Pfam" id="PF01037">
    <property type="entry name" value="AsnC_trans_reg"/>
    <property type="match status" value="1"/>
</dbReference>
<name>A0A7W4V2Q8_9MICO</name>
<dbReference type="Gene3D" id="3.30.70.920">
    <property type="match status" value="1"/>
</dbReference>
<dbReference type="PRINTS" id="PR00033">
    <property type="entry name" value="HTHASNC"/>
</dbReference>
<dbReference type="PANTHER" id="PTHR30154:SF54">
    <property type="entry name" value="POSSIBLE TRANSCRIPTIONAL REGULATORY PROTEIN (PROBABLY LRP_ASNC-FAMILY)"/>
    <property type="match status" value="1"/>
</dbReference>
<protein>
    <submittedName>
        <fullName evidence="5">DNA-binding Lrp family transcriptional regulator</fullName>
    </submittedName>
</protein>
<sequence>MATKEPRSEAALDETDRAVLAAVQSSARSTNREIAARAGVAESTAHVRLRGLERRGVVAGYEAVISQHELGQTLQALVGVTLRPGARQANIARFSEDTGRLPEVTQMFFVGGVDDFIVHVAVEDSSALRRFVVEHLSGHDSVASTRTSVIFEYTRNQVAASFH</sequence>
<proteinExistence type="predicted"/>
<evidence type="ECO:0000256" key="3">
    <source>
        <dbReference type="ARBA" id="ARBA00023163"/>
    </source>
</evidence>
<accession>A0A7W4V2Q8</accession>
<evidence type="ECO:0000313" key="6">
    <source>
        <dbReference type="Proteomes" id="UP000529310"/>
    </source>
</evidence>
<evidence type="ECO:0000313" key="5">
    <source>
        <dbReference type="EMBL" id="MBB2975762.1"/>
    </source>
</evidence>
<evidence type="ECO:0000256" key="2">
    <source>
        <dbReference type="ARBA" id="ARBA00023125"/>
    </source>
</evidence>
<dbReference type="SUPFAM" id="SSF46785">
    <property type="entry name" value="Winged helix' DNA-binding domain"/>
    <property type="match status" value="1"/>
</dbReference>
<keyword evidence="3" id="KW-0804">Transcription</keyword>
<organism evidence="5 6">
    <name type="scientific">Microbacterium endophyticum</name>
    <dbReference type="NCBI Taxonomy" id="1526412"/>
    <lineage>
        <taxon>Bacteria</taxon>
        <taxon>Bacillati</taxon>
        <taxon>Actinomycetota</taxon>
        <taxon>Actinomycetes</taxon>
        <taxon>Micrococcales</taxon>
        <taxon>Microbacteriaceae</taxon>
        <taxon>Microbacterium</taxon>
    </lineage>
</organism>
<keyword evidence="1" id="KW-0805">Transcription regulation</keyword>